<dbReference type="RefSeq" id="WP_214175390.1">
    <property type="nucleotide sequence ID" value="NZ_JAHCVK010000003.1"/>
</dbReference>
<evidence type="ECO:0000313" key="2">
    <source>
        <dbReference type="Proteomes" id="UP000756860"/>
    </source>
</evidence>
<organism evidence="1 2">
    <name type="scientific">Geomobilimonas luticola</name>
    <dbReference type="NCBI Taxonomy" id="1114878"/>
    <lineage>
        <taxon>Bacteria</taxon>
        <taxon>Pseudomonadati</taxon>
        <taxon>Thermodesulfobacteriota</taxon>
        <taxon>Desulfuromonadia</taxon>
        <taxon>Geobacterales</taxon>
        <taxon>Geobacteraceae</taxon>
        <taxon>Geomobilimonas</taxon>
    </lineage>
</organism>
<proteinExistence type="predicted"/>
<accession>A0ABS5SDE2</accession>
<comment type="caution">
    <text evidence="1">The sequence shown here is derived from an EMBL/GenBank/DDBJ whole genome shotgun (WGS) entry which is preliminary data.</text>
</comment>
<dbReference type="SUPFAM" id="SSF57783">
    <property type="entry name" value="Zinc beta-ribbon"/>
    <property type="match status" value="1"/>
</dbReference>
<reference evidence="1 2" key="1">
    <citation type="submission" date="2021-05" db="EMBL/GenBank/DDBJ databases">
        <title>The draft genome of Geobacter luticola JCM 17780.</title>
        <authorList>
            <person name="Xu Z."/>
            <person name="Masuda Y."/>
            <person name="Itoh H."/>
            <person name="Senoo K."/>
        </authorList>
    </citation>
    <scope>NUCLEOTIDE SEQUENCE [LARGE SCALE GENOMIC DNA]</scope>
    <source>
        <strain evidence="1 2">JCM 17780</strain>
    </source>
</reference>
<dbReference type="Proteomes" id="UP000756860">
    <property type="component" value="Unassembled WGS sequence"/>
</dbReference>
<dbReference type="EMBL" id="JAHCVK010000003">
    <property type="protein sequence ID" value="MBT0653391.1"/>
    <property type="molecule type" value="Genomic_DNA"/>
</dbReference>
<sequence length="57" mass="6172">MKCPNCGGRKAVEIDIHSEGFSAEVSPVKECGECGLVWRVKVVGDKSEIDIIKPAKK</sequence>
<evidence type="ECO:0008006" key="3">
    <source>
        <dbReference type="Google" id="ProtNLM"/>
    </source>
</evidence>
<name>A0ABS5SDE2_9BACT</name>
<protein>
    <recommendedName>
        <fullName evidence="3">Transcription factor zinc-finger domain-containing protein</fullName>
    </recommendedName>
</protein>
<gene>
    <name evidence="1" type="ORF">KI810_10020</name>
</gene>
<evidence type="ECO:0000313" key="1">
    <source>
        <dbReference type="EMBL" id="MBT0653391.1"/>
    </source>
</evidence>
<keyword evidence="2" id="KW-1185">Reference proteome</keyword>